<evidence type="ECO:0000313" key="3">
    <source>
        <dbReference type="Proteomes" id="UP000053097"/>
    </source>
</evidence>
<name>A0A026WQL4_OOCBI</name>
<keyword evidence="3" id="KW-1185">Reference proteome</keyword>
<dbReference type="AlphaFoldDB" id="A0A026WQL4"/>
<accession>A0A026WQL4</accession>
<evidence type="ECO:0000256" key="1">
    <source>
        <dbReference type="SAM" id="SignalP"/>
    </source>
</evidence>
<evidence type="ECO:0000313" key="2">
    <source>
        <dbReference type="EMBL" id="EZA58337.1"/>
    </source>
</evidence>
<dbReference type="Proteomes" id="UP000053097">
    <property type="component" value="Unassembled WGS sequence"/>
</dbReference>
<feature type="chain" id="PRO_5001541578" evidence="1">
    <location>
        <begin position="20"/>
        <end position="163"/>
    </location>
</feature>
<reference evidence="2 3" key="1">
    <citation type="journal article" date="2014" name="Curr. Biol.">
        <title>The genome of the clonal raider ant Cerapachys biroi.</title>
        <authorList>
            <person name="Oxley P.R."/>
            <person name="Ji L."/>
            <person name="Fetter-Pruneda I."/>
            <person name="McKenzie S.K."/>
            <person name="Li C."/>
            <person name="Hu H."/>
            <person name="Zhang G."/>
            <person name="Kronauer D.J."/>
        </authorList>
    </citation>
    <scope>NUCLEOTIDE SEQUENCE [LARGE SCALE GENOMIC DNA]</scope>
</reference>
<protein>
    <submittedName>
        <fullName evidence="2">Uncharacterized protein</fullName>
    </submittedName>
</protein>
<organism evidence="2 3">
    <name type="scientific">Ooceraea biroi</name>
    <name type="common">Clonal raider ant</name>
    <name type="synonym">Cerapachys biroi</name>
    <dbReference type="NCBI Taxonomy" id="2015173"/>
    <lineage>
        <taxon>Eukaryota</taxon>
        <taxon>Metazoa</taxon>
        <taxon>Ecdysozoa</taxon>
        <taxon>Arthropoda</taxon>
        <taxon>Hexapoda</taxon>
        <taxon>Insecta</taxon>
        <taxon>Pterygota</taxon>
        <taxon>Neoptera</taxon>
        <taxon>Endopterygota</taxon>
        <taxon>Hymenoptera</taxon>
        <taxon>Apocrita</taxon>
        <taxon>Aculeata</taxon>
        <taxon>Formicoidea</taxon>
        <taxon>Formicidae</taxon>
        <taxon>Dorylinae</taxon>
        <taxon>Ooceraea</taxon>
    </lineage>
</organism>
<dbReference type="EMBL" id="KK107128">
    <property type="protein sequence ID" value="EZA58337.1"/>
    <property type="molecule type" value="Genomic_DNA"/>
</dbReference>
<feature type="signal peptide" evidence="1">
    <location>
        <begin position="1"/>
        <end position="19"/>
    </location>
</feature>
<gene>
    <name evidence="2" type="ORF">X777_01294</name>
</gene>
<dbReference type="STRING" id="2015173.A0A026WQL4"/>
<sequence>MTTLWIVMVMLAVATTVTGAGLKCDNVRTYFEMQGFPPSDIPKEAISSSANDERGRVFPLATSLARFVYGKCVLIYGPNETCEEVLTTRSTRAFYVLVRPPCDAQWKISIFAKTRLAAREIRDSAIYAAIKHAQPREKTQLELKISDILRIASTALQKLALQC</sequence>
<proteinExistence type="predicted"/>
<keyword evidence="1" id="KW-0732">Signal</keyword>